<protein>
    <submittedName>
        <fullName evidence="3">Uncharacterized protein</fullName>
    </submittedName>
</protein>
<accession>A0A9P7ECS4</accession>
<evidence type="ECO:0000256" key="2">
    <source>
        <dbReference type="SAM" id="MobiDB-lite"/>
    </source>
</evidence>
<evidence type="ECO:0000256" key="1">
    <source>
        <dbReference type="SAM" id="Coils"/>
    </source>
</evidence>
<gene>
    <name evidence="3" type="ORF">BJ212DRAFT_1480151</name>
</gene>
<name>A0A9P7ECS4_9AGAM</name>
<evidence type="ECO:0000313" key="4">
    <source>
        <dbReference type="Proteomes" id="UP000807769"/>
    </source>
</evidence>
<feature type="region of interest" description="Disordered" evidence="2">
    <location>
        <begin position="1"/>
        <end position="21"/>
    </location>
</feature>
<proteinExistence type="predicted"/>
<dbReference type="EMBL" id="JABBWG010000013">
    <property type="protein sequence ID" value="KAG1817586.1"/>
    <property type="molecule type" value="Genomic_DNA"/>
</dbReference>
<dbReference type="GeneID" id="64634040"/>
<dbReference type="RefSeq" id="XP_041193828.1">
    <property type="nucleotide sequence ID" value="XM_041340024.1"/>
</dbReference>
<dbReference type="OrthoDB" id="2686236at2759"/>
<feature type="coiled-coil region" evidence="1">
    <location>
        <begin position="50"/>
        <end position="88"/>
    </location>
</feature>
<keyword evidence="1" id="KW-0175">Coiled coil</keyword>
<sequence>MPERETESTLGAHSPQPESTWKEHAVQLQETLQQVESHVAYLESDQVHSHVELEATITMHKAEVEEIKKRYEEDLERYCDCIDNLEEEVQYTTAILDIQMDDMEQLDGLTNTQRKEIEDLISLHIQDEMERFQANAIIRDKIVDLMDHTLL</sequence>
<reference evidence="3" key="1">
    <citation type="journal article" date="2020" name="New Phytol.">
        <title>Comparative genomics reveals dynamic genome evolution in host specialist ectomycorrhizal fungi.</title>
        <authorList>
            <person name="Lofgren L.A."/>
            <person name="Nguyen N.H."/>
            <person name="Vilgalys R."/>
            <person name="Ruytinx J."/>
            <person name="Liao H.L."/>
            <person name="Branco S."/>
            <person name="Kuo A."/>
            <person name="LaButti K."/>
            <person name="Lipzen A."/>
            <person name="Andreopoulos W."/>
            <person name="Pangilinan J."/>
            <person name="Riley R."/>
            <person name="Hundley H."/>
            <person name="Na H."/>
            <person name="Barry K."/>
            <person name="Grigoriev I.V."/>
            <person name="Stajich J.E."/>
            <person name="Kennedy P.G."/>
        </authorList>
    </citation>
    <scope>NUCLEOTIDE SEQUENCE</scope>
    <source>
        <strain evidence="3">MN1</strain>
    </source>
</reference>
<evidence type="ECO:0000313" key="3">
    <source>
        <dbReference type="EMBL" id="KAG1817586.1"/>
    </source>
</evidence>
<dbReference type="Proteomes" id="UP000807769">
    <property type="component" value="Unassembled WGS sequence"/>
</dbReference>
<keyword evidence="4" id="KW-1185">Reference proteome</keyword>
<organism evidence="3 4">
    <name type="scientific">Suillus subaureus</name>
    <dbReference type="NCBI Taxonomy" id="48587"/>
    <lineage>
        <taxon>Eukaryota</taxon>
        <taxon>Fungi</taxon>
        <taxon>Dikarya</taxon>
        <taxon>Basidiomycota</taxon>
        <taxon>Agaricomycotina</taxon>
        <taxon>Agaricomycetes</taxon>
        <taxon>Agaricomycetidae</taxon>
        <taxon>Boletales</taxon>
        <taxon>Suillineae</taxon>
        <taxon>Suillaceae</taxon>
        <taxon>Suillus</taxon>
    </lineage>
</organism>
<dbReference type="AlphaFoldDB" id="A0A9P7ECS4"/>
<comment type="caution">
    <text evidence="3">The sequence shown here is derived from an EMBL/GenBank/DDBJ whole genome shotgun (WGS) entry which is preliminary data.</text>
</comment>
<feature type="compositionally biased region" description="Polar residues" evidence="2">
    <location>
        <begin position="8"/>
        <end position="19"/>
    </location>
</feature>